<dbReference type="OrthoDB" id="234291at2"/>
<feature type="transmembrane region" description="Helical" evidence="4">
    <location>
        <begin position="247"/>
        <end position="267"/>
    </location>
</feature>
<feature type="transmembrane region" description="Helical" evidence="4">
    <location>
        <begin position="161"/>
        <end position="179"/>
    </location>
</feature>
<evidence type="ECO:0000256" key="3">
    <source>
        <dbReference type="PROSITE-ProRule" id="PRU00339"/>
    </source>
</evidence>
<feature type="transmembrane region" description="Helical" evidence="4">
    <location>
        <begin position="9"/>
        <end position="28"/>
    </location>
</feature>
<feature type="repeat" description="TPR" evidence="3">
    <location>
        <begin position="271"/>
        <end position="304"/>
    </location>
</feature>
<dbReference type="RefSeq" id="WP_145235028.1">
    <property type="nucleotide sequence ID" value="NZ_CP036273.1"/>
</dbReference>
<dbReference type="InterPro" id="IPR013105">
    <property type="entry name" value="TPR_2"/>
</dbReference>
<keyword evidence="4" id="KW-1133">Transmembrane helix</keyword>
<organism evidence="5 6">
    <name type="scientific">Urbifossiella limnaea</name>
    <dbReference type="NCBI Taxonomy" id="2528023"/>
    <lineage>
        <taxon>Bacteria</taxon>
        <taxon>Pseudomonadati</taxon>
        <taxon>Planctomycetota</taxon>
        <taxon>Planctomycetia</taxon>
        <taxon>Gemmatales</taxon>
        <taxon>Gemmataceae</taxon>
        <taxon>Urbifossiella</taxon>
    </lineage>
</organism>
<feature type="transmembrane region" description="Helical" evidence="4">
    <location>
        <begin position="191"/>
        <end position="211"/>
    </location>
</feature>
<dbReference type="InterPro" id="IPR011990">
    <property type="entry name" value="TPR-like_helical_dom_sf"/>
</dbReference>
<dbReference type="Gene3D" id="1.25.40.10">
    <property type="entry name" value="Tetratricopeptide repeat domain"/>
    <property type="match status" value="2"/>
</dbReference>
<feature type="transmembrane region" description="Helical" evidence="4">
    <location>
        <begin position="136"/>
        <end position="154"/>
    </location>
</feature>
<dbReference type="PROSITE" id="PS50005">
    <property type="entry name" value="TPR"/>
    <property type="match status" value="1"/>
</dbReference>
<protein>
    <submittedName>
        <fullName evidence="5">Tetratricopeptide repeat protein</fullName>
    </submittedName>
</protein>
<accession>A0A517XNW5</accession>
<keyword evidence="1" id="KW-0677">Repeat</keyword>
<dbReference type="KEGG" id="uli:ETAA1_11050"/>
<dbReference type="Pfam" id="PF07719">
    <property type="entry name" value="TPR_2"/>
    <property type="match status" value="1"/>
</dbReference>
<dbReference type="SUPFAM" id="SSF48452">
    <property type="entry name" value="TPR-like"/>
    <property type="match status" value="2"/>
</dbReference>
<dbReference type="InterPro" id="IPR019734">
    <property type="entry name" value="TPR_rpt"/>
</dbReference>
<evidence type="ECO:0000256" key="2">
    <source>
        <dbReference type="ARBA" id="ARBA00022803"/>
    </source>
</evidence>
<dbReference type="EMBL" id="CP036273">
    <property type="protein sequence ID" value="QDU19201.1"/>
    <property type="molecule type" value="Genomic_DNA"/>
</dbReference>
<feature type="transmembrane region" description="Helical" evidence="4">
    <location>
        <begin position="72"/>
        <end position="98"/>
    </location>
</feature>
<evidence type="ECO:0000256" key="1">
    <source>
        <dbReference type="ARBA" id="ARBA00022737"/>
    </source>
</evidence>
<feature type="transmembrane region" description="Helical" evidence="4">
    <location>
        <begin position="40"/>
        <end position="60"/>
    </location>
</feature>
<evidence type="ECO:0000313" key="5">
    <source>
        <dbReference type="EMBL" id="QDU19201.1"/>
    </source>
</evidence>
<dbReference type="Proteomes" id="UP000319576">
    <property type="component" value="Chromosome"/>
</dbReference>
<keyword evidence="4" id="KW-0472">Membrane</keyword>
<dbReference type="AlphaFoldDB" id="A0A517XNW5"/>
<proteinExistence type="predicted"/>
<keyword evidence="6" id="KW-1185">Reference proteome</keyword>
<evidence type="ECO:0000256" key="4">
    <source>
        <dbReference type="SAM" id="Phobius"/>
    </source>
</evidence>
<name>A0A517XNW5_9BACT</name>
<keyword evidence="4" id="KW-0812">Transmembrane</keyword>
<evidence type="ECO:0000313" key="6">
    <source>
        <dbReference type="Proteomes" id="UP000319576"/>
    </source>
</evidence>
<dbReference type="SMART" id="SM00028">
    <property type="entry name" value="TPR"/>
    <property type="match status" value="3"/>
</dbReference>
<reference evidence="5 6" key="1">
    <citation type="submission" date="2019-02" db="EMBL/GenBank/DDBJ databases">
        <title>Deep-cultivation of Planctomycetes and their phenomic and genomic characterization uncovers novel biology.</title>
        <authorList>
            <person name="Wiegand S."/>
            <person name="Jogler M."/>
            <person name="Boedeker C."/>
            <person name="Pinto D."/>
            <person name="Vollmers J."/>
            <person name="Rivas-Marin E."/>
            <person name="Kohn T."/>
            <person name="Peeters S.H."/>
            <person name="Heuer A."/>
            <person name="Rast P."/>
            <person name="Oberbeckmann S."/>
            <person name="Bunk B."/>
            <person name="Jeske O."/>
            <person name="Meyerdierks A."/>
            <person name="Storesund J.E."/>
            <person name="Kallscheuer N."/>
            <person name="Luecker S."/>
            <person name="Lage O.M."/>
            <person name="Pohl T."/>
            <person name="Merkel B.J."/>
            <person name="Hornburger P."/>
            <person name="Mueller R.-W."/>
            <person name="Bruemmer F."/>
            <person name="Labrenz M."/>
            <person name="Spormann A.M."/>
            <person name="Op den Camp H."/>
            <person name="Overmann J."/>
            <person name="Amann R."/>
            <person name="Jetten M.S.M."/>
            <person name="Mascher T."/>
            <person name="Medema M.H."/>
            <person name="Devos D.P."/>
            <person name="Kaster A.-K."/>
            <person name="Ovreas L."/>
            <person name="Rohde M."/>
            <person name="Galperin M.Y."/>
            <person name="Jogler C."/>
        </authorList>
    </citation>
    <scope>NUCLEOTIDE SEQUENCE [LARGE SCALE GENOMIC DNA]</scope>
    <source>
        <strain evidence="5 6">ETA_A1</strain>
    </source>
</reference>
<gene>
    <name evidence="5" type="ORF">ETAA1_11050</name>
</gene>
<sequence length="839" mass="92314">MTAWHRNEYILKGVFLGLWAFAALQVAVDPSAVRVDLWWVLGWMTAGLVLGLIGGTALQLKRGVRPWQNWTAFPLLVLLESPTFVYGGVVFGLAAGVLSGREFAEPWAAPIAHLFGLTFDDIKHVRSDDNSKPGDWLGYCAVGGALLGFGLYRLRQIADPWWRFGVGLALGAGFVYLGGEYANKLPGLDAAARFNLGVYILIGLPFFYLLTFCAEAEESEVEIMALCAAMGTALHLMNIGGAAVNFAAVPLLLPVTIYFVYATRVLPGLRVFKHVLRGYSYQNLGRLREALYFFRRATELDPKSTFAAAGMRGLHENLTLAKLDREPELLEILDFGLCLDRAERFLLAGRTPTPAEREEADRFLDLVARKKPAYQARVDYLRAVSLTHAKDYPAAATALATLLDPETPGYHAGVRRSVLFPAWELALKHGPAALQERLGWAELDKPGRRIEAIAAAERAGADGQEFKAVLYSQLTEAEFVAASAGGPPAEFNYEYVEQLGLALIDDADPERRERGAAYLRIAGRGLPERGPSIFRKLADTAADAEAARGYLDQVKRTGLDLFKAKRLAAAQREIYLAALKQLADLDDARGDPEAAIGSLGLYLEAGGRNELDIFRRRAELYAKASDPMNALVQVETGLTYSSSDADLLKKKDSYYFSVTEEQLRAKRERVSGFFDVAYCVKKASGILNGKSDDPELLEWASHLAALATVMQPQANGVRLIRARCLLRQGNRDAGISLLEDIRESPKGSRDDEDAWYAATKILGELYLDELDRPDLAIAALKDYKGYLKAGADTHYQLGRAYEAAQDTANAIREYDAVTAFEGHPRFWDAKDALRRLGKG</sequence>
<keyword evidence="2 3" id="KW-0802">TPR repeat</keyword>